<reference evidence="2" key="1">
    <citation type="submission" date="2023-04" db="EMBL/GenBank/DDBJ databases">
        <title>Ambrosiozyma monospora NBRC 1965.</title>
        <authorList>
            <person name="Ichikawa N."/>
            <person name="Sato H."/>
            <person name="Tonouchi N."/>
        </authorList>
    </citation>
    <scope>NUCLEOTIDE SEQUENCE</scope>
    <source>
        <strain evidence="2">NBRC 1965</strain>
    </source>
</reference>
<feature type="compositionally biased region" description="Low complexity" evidence="1">
    <location>
        <begin position="116"/>
        <end position="129"/>
    </location>
</feature>
<dbReference type="EMBL" id="BSXU01001511">
    <property type="protein sequence ID" value="GMG28297.1"/>
    <property type="molecule type" value="Genomic_DNA"/>
</dbReference>
<feature type="compositionally biased region" description="Low complexity" evidence="1">
    <location>
        <begin position="429"/>
        <end position="451"/>
    </location>
</feature>
<keyword evidence="3" id="KW-1185">Reference proteome</keyword>
<feature type="compositionally biased region" description="Basic and acidic residues" evidence="1">
    <location>
        <begin position="351"/>
        <end position="375"/>
    </location>
</feature>
<organism evidence="2 3">
    <name type="scientific">Ambrosiozyma monospora</name>
    <name type="common">Yeast</name>
    <name type="synonym">Endomycopsis monosporus</name>
    <dbReference type="NCBI Taxonomy" id="43982"/>
    <lineage>
        <taxon>Eukaryota</taxon>
        <taxon>Fungi</taxon>
        <taxon>Dikarya</taxon>
        <taxon>Ascomycota</taxon>
        <taxon>Saccharomycotina</taxon>
        <taxon>Pichiomycetes</taxon>
        <taxon>Pichiales</taxon>
        <taxon>Pichiaceae</taxon>
        <taxon>Ambrosiozyma</taxon>
    </lineage>
</organism>
<feature type="region of interest" description="Disordered" evidence="1">
    <location>
        <begin position="1"/>
        <end position="148"/>
    </location>
</feature>
<dbReference type="Proteomes" id="UP001165063">
    <property type="component" value="Unassembled WGS sequence"/>
</dbReference>
<evidence type="ECO:0000313" key="3">
    <source>
        <dbReference type="Proteomes" id="UP001165063"/>
    </source>
</evidence>
<evidence type="ECO:0000313" key="2">
    <source>
        <dbReference type="EMBL" id="GMG28297.1"/>
    </source>
</evidence>
<feature type="region of interest" description="Disordered" evidence="1">
    <location>
        <begin position="351"/>
        <end position="388"/>
    </location>
</feature>
<comment type="caution">
    <text evidence="2">The sequence shown here is derived from an EMBL/GenBank/DDBJ whole genome shotgun (WGS) entry which is preliminary data.</text>
</comment>
<name>A0A9W7DFW3_AMBMO</name>
<feature type="compositionally biased region" description="Low complexity" evidence="1">
    <location>
        <begin position="181"/>
        <end position="191"/>
    </location>
</feature>
<protein>
    <submittedName>
        <fullName evidence="2">Unnamed protein product</fullName>
    </submittedName>
</protein>
<feature type="compositionally biased region" description="Basic and acidic residues" evidence="1">
    <location>
        <begin position="35"/>
        <end position="44"/>
    </location>
</feature>
<proteinExistence type="predicted"/>
<dbReference type="AlphaFoldDB" id="A0A9W7DFW3"/>
<feature type="compositionally biased region" description="Basic residues" evidence="1">
    <location>
        <begin position="96"/>
        <end position="115"/>
    </location>
</feature>
<feature type="region of interest" description="Disordered" evidence="1">
    <location>
        <begin position="424"/>
        <end position="487"/>
    </location>
</feature>
<feature type="region of interest" description="Disordered" evidence="1">
    <location>
        <begin position="168"/>
        <end position="237"/>
    </location>
</feature>
<feature type="compositionally biased region" description="Acidic residues" evidence="1">
    <location>
        <begin position="25"/>
        <end position="34"/>
    </location>
</feature>
<accession>A0A9W7DFW3</accession>
<gene>
    <name evidence="2" type="ORF">Amon01_000356100</name>
</gene>
<feature type="compositionally biased region" description="Low complexity" evidence="1">
    <location>
        <begin position="201"/>
        <end position="212"/>
    </location>
</feature>
<feature type="compositionally biased region" description="Acidic residues" evidence="1">
    <location>
        <begin position="376"/>
        <end position="386"/>
    </location>
</feature>
<evidence type="ECO:0000256" key="1">
    <source>
        <dbReference type="SAM" id="MobiDB-lite"/>
    </source>
</evidence>
<sequence>MTIQRVSNHKRQRTLRNHEIVVIDTDTDSDNDNDSDSKSHHNTNDNDNETNTSDFPIIDLVDDTETSLQKCNDGNSTSDSDDGNYDNDLNHSVASRMKRLDHRKHRFISRSRRSSRPISSSSSSSSPSSTQNGKAEVEETSDHDDHDTISYRDSHQLLVISQDQYTNSNFHSHSRSHSHSHSVSSLSSYKSPIPPSPPASSLPTHTITGAIPAPTPAPTPAPATECIDNSTDSENEDEVITLRNVEQLSRHFMESIEANRRLGRLKMDVQRDYYKDSLEITPVSCAFDDIDGIDDVNDIDDPEVERDIEQWEDQEAAGSSLEVVAWDENVVGDVGCLDGNNQRDEDQCECERVHEHGDSDVYDNDKESFKDNYNDHEEEDDDDHDDHDDIKIQNQQLYSTQATSTSLMSSDFQDVQKPVGVTVTHDMMPTPQSQSQKSSTTVPTSSVSNPVNLTENDKTSNDTAVESESEFKSESNHQIPETGGCARHQRCKTEKVNFKYGSESGSGCAGGKVGNGGGSCVTLSGGQGQDRGQDGYELTVVKRRLKRIRVGLSRRAKVDPLHPKLVERYRQS</sequence>